<proteinExistence type="predicted"/>
<dbReference type="OrthoDB" id="11100at10239"/>
<dbReference type="Proteomes" id="UP000008691">
    <property type="component" value="Segment"/>
</dbReference>
<protein>
    <submittedName>
        <fullName evidence="1">Viral structural protein</fullName>
    </submittedName>
</protein>
<organism evidence="1 2">
    <name type="scientific">Betalipothrixvirus uzonense</name>
    <dbReference type="NCBI Taxonomy" id="512792"/>
    <lineage>
        <taxon>Viruses</taxon>
        <taxon>Adnaviria</taxon>
        <taxon>Zilligvirae</taxon>
        <taxon>Taleaviricota</taxon>
        <taxon>Tokiviricetes</taxon>
        <taxon>Ligamenvirales</taxon>
        <taxon>Lipothrixviridae</taxon>
        <taxon>Betalipothrixvirus</taxon>
    </lineage>
</organism>
<evidence type="ECO:0000313" key="2">
    <source>
        <dbReference type="Proteomes" id="UP000008691"/>
    </source>
</evidence>
<evidence type="ECO:0000313" key="1">
    <source>
        <dbReference type="EMBL" id="ACB37270.1"/>
    </source>
</evidence>
<name>B2CRL3_9VIRU</name>
<dbReference type="RefSeq" id="YP_001798554.1">
    <property type="nucleotide sequence ID" value="NC_010537.1"/>
</dbReference>
<accession>B2CRL3</accession>
<dbReference type="KEGG" id="vg:6186729"/>
<dbReference type="EMBL" id="EU545650">
    <property type="protein sequence ID" value="ACB37270.1"/>
    <property type="molecule type" value="Genomic_DNA"/>
</dbReference>
<keyword evidence="2" id="KW-1185">Reference proteome</keyword>
<reference evidence="1 2" key="1">
    <citation type="journal article" date="2008" name="Res. Microbiol.">
        <title>Viruses in acidic geothermal environments of the Kamchatka Peninsula.</title>
        <authorList>
            <person name="Bize A."/>
            <person name="Peng X."/>
            <person name="Prokofeva M."/>
            <person name="Maclellan K."/>
            <person name="Lucas S."/>
            <person name="Forterre P."/>
            <person name="Garrett R.A."/>
            <person name="Bonch-Osmolovskaya E.A."/>
            <person name="Prangishvili D."/>
        </authorList>
    </citation>
    <scope>NUCLEOTIDE SEQUENCE [LARGE SCALE GENOMIC DNA]</scope>
</reference>
<sequence length="162" mass="18883">METYELAKTVYDKYLTSNKRYVCLNGFEYGFEDEYLKKYELCTDSFDVILAYFKIYDPKTEFVPVLLARLGLAGASSIYLNPPFSLYNNAVYIWVGRELFYHEEANVVKTRTGYNDNSEPLIRVNIKWDMNPMSIEAIGWCLSLAFRYNKPVNCGVYGVLFE</sequence>
<dbReference type="GeneID" id="6186729"/>